<evidence type="ECO:0008006" key="4">
    <source>
        <dbReference type="Google" id="ProtNLM"/>
    </source>
</evidence>
<protein>
    <recommendedName>
        <fullName evidence="4">EamA family transporter</fullName>
    </recommendedName>
</protein>
<name>A0A017ST80_9BACT</name>
<dbReference type="STRING" id="1192034.CAP_1092"/>
<dbReference type="AlphaFoldDB" id="A0A017ST80"/>
<dbReference type="Proteomes" id="UP000019678">
    <property type="component" value="Unassembled WGS sequence"/>
</dbReference>
<comment type="caution">
    <text evidence="2">The sequence shown here is derived from an EMBL/GenBank/DDBJ whole genome shotgun (WGS) entry which is preliminary data.</text>
</comment>
<organism evidence="2 3">
    <name type="scientific">Chondromyces apiculatus DSM 436</name>
    <dbReference type="NCBI Taxonomy" id="1192034"/>
    <lineage>
        <taxon>Bacteria</taxon>
        <taxon>Pseudomonadati</taxon>
        <taxon>Myxococcota</taxon>
        <taxon>Polyangia</taxon>
        <taxon>Polyangiales</taxon>
        <taxon>Polyangiaceae</taxon>
        <taxon>Chondromyces</taxon>
    </lineage>
</organism>
<dbReference type="EMBL" id="ASRX01000124">
    <property type="protein sequence ID" value="EYF00198.1"/>
    <property type="molecule type" value="Genomic_DNA"/>
</dbReference>
<evidence type="ECO:0000256" key="1">
    <source>
        <dbReference type="SAM" id="SignalP"/>
    </source>
</evidence>
<sequence length="54" mass="5240">MSGSPCRALLCWAGAAALASAAVSAALGEEWQVSLLRGLLGAAVAAALLSEGAR</sequence>
<evidence type="ECO:0000313" key="2">
    <source>
        <dbReference type="EMBL" id="EYF00198.1"/>
    </source>
</evidence>
<proteinExistence type="predicted"/>
<feature type="signal peptide" evidence="1">
    <location>
        <begin position="1"/>
        <end position="21"/>
    </location>
</feature>
<reference evidence="2 3" key="1">
    <citation type="submission" date="2013-05" db="EMBL/GenBank/DDBJ databases">
        <title>Genome assembly of Chondromyces apiculatus DSM 436.</title>
        <authorList>
            <person name="Sharma G."/>
            <person name="Khatri I."/>
            <person name="Kaur C."/>
            <person name="Mayilraj S."/>
            <person name="Subramanian S."/>
        </authorList>
    </citation>
    <scope>NUCLEOTIDE SEQUENCE [LARGE SCALE GENOMIC DNA]</scope>
    <source>
        <strain evidence="2 3">DSM 436</strain>
    </source>
</reference>
<feature type="chain" id="PRO_5001499865" description="EamA family transporter" evidence="1">
    <location>
        <begin position="22"/>
        <end position="54"/>
    </location>
</feature>
<gene>
    <name evidence="2" type="ORF">CAP_1092</name>
</gene>
<keyword evidence="1" id="KW-0732">Signal</keyword>
<evidence type="ECO:0000313" key="3">
    <source>
        <dbReference type="Proteomes" id="UP000019678"/>
    </source>
</evidence>
<keyword evidence="3" id="KW-1185">Reference proteome</keyword>
<accession>A0A017ST80</accession>